<dbReference type="PROSITE" id="PS00446">
    <property type="entry name" value="RNA_POL_D_30KD"/>
    <property type="match status" value="1"/>
</dbReference>
<evidence type="ECO:0000256" key="2">
    <source>
        <dbReference type="ARBA" id="ARBA00022478"/>
    </source>
</evidence>
<keyword evidence="4" id="KW-0539">Nucleus</keyword>
<proteinExistence type="inferred from homology"/>
<name>A0A8J2KI51_9HEXA</name>
<comment type="similarity">
    <text evidence="5">Belongs to the archaeal Rpo3/eukaryotic RPB3 RNA polymerase subunit family.</text>
</comment>
<evidence type="ECO:0000256" key="1">
    <source>
        <dbReference type="ARBA" id="ARBA00004123"/>
    </source>
</evidence>
<dbReference type="HAMAP" id="MF_00320">
    <property type="entry name" value="RNApol_arch_Rpo3"/>
    <property type="match status" value="1"/>
</dbReference>
<dbReference type="Pfam" id="PF01000">
    <property type="entry name" value="RNA_pol_A_bac"/>
    <property type="match status" value="1"/>
</dbReference>
<dbReference type="PANTHER" id="PTHR11800:SF2">
    <property type="entry name" value="DNA-DIRECTED RNA POLYMERASE II SUBUNIT RPB3"/>
    <property type="match status" value="1"/>
</dbReference>
<dbReference type="InterPro" id="IPR022842">
    <property type="entry name" value="RNAP_Rpo3/Rpb3/RPAC1"/>
</dbReference>
<evidence type="ECO:0000313" key="8">
    <source>
        <dbReference type="EMBL" id="CAG7787085.1"/>
    </source>
</evidence>
<feature type="domain" description="DNA-directed RNA polymerase RpoA/D/Rpb3-type" evidence="7">
    <location>
        <begin position="40"/>
        <end position="292"/>
    </location>
</feature>
<dbReference type="PANTHER" id="PTHR11800">
    <property type="entry name" value="DNA-DIRECTED RNA POLYMERASE"/>
    <property type="match status" value="1"/>
</dbReference>
<organism evidence="8 9">
    <name type="scientific">Allacma fusca</name>
    <dbReference type="NCBI Taxonomy" id="39272"/>
    <lineage>
        <taxon>Eukaryota</taxon>
        <taxon>Metazoa</taxon>
        <taxon>Ecdysozoa</taxon>
        <taxon>Arthropoda</taxon>
        <taxon>Hexapoda</taxon>
        <taxon>Collembola</taxon>
        <taxon>Symphypleona</taxon>
        <taxon>Sminthuridae</taxon>
        <taxon>Allacma</taxon>
    </lineage>
</organism>
<keyword evidence="9" id="KW-1185">Reference proteome</keyword>
<comment type="subcellular location">
    <subcellularLocation>
        <location evidence="1">Nucleus</location>
    </subcellularLocation>
</comment>
<evidence type="ECO:0000259" key="7">
    <source>
        <dbReference type="SMART" id="SM00662"/>
    </source>
</evidence>
<dbReference type="SMART" id="SM00662">
    <property type="entry name" value="RPOLD"/>
    <property type="match status" value="1"/>
</dbReference>
<dbReference type="GO" id="GO:0003899">
    <property type="term" value="F:DNA-directed RNA polymerase activity"/>
    <property type="evidence" value="ECO:0007669"/>
    <property type="project" value="InterPro"/>
</dbReference>
<evidence type="ECO:0000313" key="9">
    <source>
        <dbReference type="Proteomes" id="UP000708208"/>
    </source>
</evidence>
<dbReference type="OrthoDB" id="270173at2759"/>
<dbReference type="InterPro" id="IPR001514">
    <property type="entry name" value="DNA-dir_RNA_pol_30-40kDasu_CS"/>
</dbReference>
<dbReference type="InterPro" id="IPR011263">
    <property type="entry name" value="DNA-dir_RNA_pol_RpoA/D/Rpb3"/>
</dbReference>
<dbReference type="GO" id="GO:0046983">
    <property type="term" value="F:protein dimerization activity"/>
    <property type="evidence" value="ECO:0007669"/>
    <property type="project" value="InterPro"/>
</dbReference>
<dbReference type="GO" id="GO:0006366">
    <property type="term" value="P:transcription by RNA polymerase II"/>
    <property type="evidence" value="ECO:0007669"/>
    <property type="project" value="TreeGrafter"/>
</dbReference>
<gene>
    <name evidence="8" type="ORF">AFUS01_LOCUS25606</name>
</gene>
<protein>
    <recommendedName>
        <fullName evidence="6">DNA-directed RNA polymerase II subunit RPB3</fullName>
    </recommendedName>
</protein>
<dbReference type="InterPro" id="IPR050518">
    <property type="entry name" value="Rpo3/RPB3_RNA_Pol_subunit"/>
</dbReference>
<evidence type="ECO:0000256" key="3">
    <source>
        <dbReference type="ARBA" id="ARBA00023163"/>
    </source>
</evidence>
<evidence type="ECO:0000256" key="6">
    <source>
        <dbReference type="ARBA" id="ARBA00072506"/>
    </source>
</evidence>
<dbReference type="Proteomes" id="UP000708208">
    <property type="component" value="Unassembled WGS sequence"/>
</dbReference>
<dbReference type="CDD" id="cd07031">
    <property type="entry name" value="RNAP_II_RPB3"/>
    <property type="match status" value="1"/>
</dbReference>
<evidence type="ECO:0000256" key="5">
    <source>
        <dbReference type="ARBA" id="ARBA00025804"/>
    </source>
</evidence>
<dbReference type="AlphaFoldDB" id="A0A8J2KI51"/>
<dbReference type="FunFam" id="2.170.120.12:FF:000002">
    <property type="entry name" value="DNA-directed RNA polymerase II subunit RPB3"/>
    <property type="match status" value="1"/>
</dbReference>
<dbReference type="Pfam" id="PF01193">
    <property type="entry name" value="RNA_pol_L"/>
    <property type="match status" value="1"/>
</dbReference>
<keyword evidence="3" id="KW-0804">Transcription</keyword>
<evidence type="ECO:0000256" key="4">
    <source>
        <dbReference type="ARBA" id="ARBA00023242"/>
    </source>
</evidence>
<dbReference type="GO" id="GO:0003677">
    <property type="term" value="F:DNA binding"/>
    <property type="evidence" value="ECO:0007669"/>
    <property type="project" value="InterPro"/>
</dbReference>
<accession>A0A8J2KI51</accession>
<sequence length="298" mass="33735">MSDTFKVEDILKKISGCWTRAKMPFANKSMVTLLDYKDDTIKFVIENTDLSVANALRRVLIAETPTLAIDWVQIEANSTVMSDEFIAHRIGLIPLTCDYVIRNMIPNRECECDDFCSKCSVEFTMDVSLRKEGALNVTSAHLISSHPQVLPANARTIKRDIPKDSDCLSLFEENSGDVLIMKIRQGSQLKLRAFATKGIGKEHAKWMATSAVGFEYDPDNALRHTLLHKPEEWPKSEFSELLEDGEQAPYDYMKEPNKFYFTIESTGALTPSNVVLTGIECLRRKLSDIQTHLSFMQL</sequence>
<comment type="caution">
    <text evidence="8">The sequence shown here is derived from an EMBL/GenBank/DDBJ whole genome shotgun (WGS) entry which is preliminary data.</text>
</comment>
<dbReference type="EMBL" id="CAJVCH010331415">
    <property type="protein sequence ID" value="CAG7787085.1"/>
    <property type="molecule type" value="Genomic_DNA"/>
</dbReference>
<keyword evidence="2" id="KW-0240">DNA-directed RNA polymerase</keyword>
<dbReference type="GO" id="GO:0005665">
    <property type="term" value="C:RNA polymerase II, core complex"/>
    <property type="evidence" value="ECO:0007669"/>
    <property type="project" value="TreeGrafter"/>
</dbReference>
<reference evidence="8" key="1">
    <citation type="submission" date="2021-06" db="EMBL/GenBank/DDBJ databases">
        <authorList>
            <person name="Hodson N. C."/>
            <person name="Mongue J. A."/>
            <person name="Jaron S. K."/>
        </authorList>
    </citation>
    <scope>NUCLEOTIDE SEQUENCE</scope>
</reference>
<dbReference type="InterPro" id="IPR011262">
    <property type="entry name" value="DNA-dir_RNA_pol_insert"/>
</dbReference>